<organism evidence="10 11">
    <name type="scientific">Cannabis sativa</name>
    <name type="common">Hemp</name>
    <name type="synonym">Marijuana</name>
    <dbReference type="NCBI Taxonomy" id="3483"/>
    <lineage>
        <taxon>Eukaryota</taxon>
        <taxon>Viridiplantae</taxon>
        <taxon>Streptophyta</taxon>
        <taxon>Embryophyta</taxon>
        <taxon>Tracheophyta</taxon>
        <taxon>Spermatophyta</taxon>
        <taxon>Magnoliopsida</taxon>
        <taxon>eudicotyledons</taxon>
        <taxon>Gunneridae</taxon>
        <taxon>Pentapetalae</taxon>
        <taxon>rosids</taxon>
        <taxon>fabids</taxon>
        <taxon>Rosales</taxon>
        <taxon>Cannabaceae</taxon>
        <taxon>Cannabis</taxon>
    </lineage>
</organism>
<evidence type="ECO:0000256" key="5">
    <source>
        <dbReference type="ARBA" id="ARBA00022737"/>
    </source>
</evidence>
<evidence type="ECO:0000313" key="11">
    <source>
        <dbReference type="Proteomes" id="UP000583929"/>
    </source>
</evidence>
<evidence type="ECO:0000256" key="8">
    <source>
        <dbReference type="PROSITE-ProRule" id="PRU00176"/>
    </source>
</evidence>
<sequence>MAANNAASSSSSLCNKISNLSIIILFHQSPLAYPPIIPKTSPYPLPSTPNSQLRFHLTPLFPSHFRPFSSVYDGLELEDDTPNSDEEYPELEFAQVVVHNELKRPKVPGSGGSAGRLYVGSLPYFINSTQLAEVFAEAGKVISVEVIHDKVTDKSRGFGFVTMETFEEAKEAIRKFDGSQVAGRTIKVNFPEVPRGGEKELMGPKIRELNRNFVDSPHKIYAGNLGWGLTSQALKSAFANQPGVLSAKVIYERDTGRSRGFGFVTFETAEAAASALDTMNGVEVEGRPLRLNIATDRGAAQASPPLPEVVIEAVDMMSCLLALTHRELF</sequence>
<evidence type="ECO:0000259" key="9">
    <source>
        <dbReference type="PROSITE" id="PS50102"/>
    </source>
</evidence>
<dbReference type="GO" id="GO:1901259">
    <property type="term" value="P:chloroplast rRNA processing"/>
    <property type="evidence" value="ECO:0007669"/>
    <property type="project" value="TreeGrafter"/>
</dbReference>
<name>A0A7J6I7X4_CANSA</name>
<dbReference type="GO" id="GO:0006397">
    <property type="term" value="P:mRNA processing"/>
    <property type="evidence" value="ECO:0007669"/>
    <property type="project" value="UniProtKB-KW"/>
</dbReference>
<dbReference type="Gene3D" id="3.30.70.330">
    <property type="match status" value="2"/>
</dbReference>
<keyword evidence="3" id="KW-0934">Plastid</keyword>
<feature type="domain" description="RRM" evidence="9">
    <location>
        <begin position="218"/>
        <end position="296"/>
    </location>
</feature>
<dbReference type="Proteomes" id="UP000583929">
    <property type="component" value="Unassembled WGS sequence"/>
</dbReference>
<comment type="caution">
    <text evidence="10">The sequence shown here is derived from an EMBL/GenBank/DDBJ whole genome shotgun (WGS) entry which is preliminary data.</text>
</comment>
<evidence type="ECO:0000256" key="6">
    <source>
        <dbReference type="ARBA" id="ARBA00022884"/>
    </source>
</evidence>
<dbReference type="PROSITE" id="PS50102">
    <property type="entry name" value="RRM"/>
    <property type="match status" value="2"/>
</dbReference>
<evidence type="ECO:0000256" key="4">
    <source>
        <dbReference type="ARBA" id="ARBA00022664"/>
    </source>
</evidence>
<dbReference type="AlphaFoldDB" id="A0A7J6I7X4"/>
<dbReference type="InterPro" id="IPR050502">
    <property type="entry name" value="Euk_RNA-bind_prot"/>
</dbReference>
<evidence type="ECO:0000256" key="2">
    <source>
        <dbReference type="ARBA" id="ARBA00022528"/>
    </source>
</evidence>
<dbReference type="FunFam" id="3.30.70.330:FF:000698">
    <property type="entry name" value="33 kDa ribonucleoprotein, chloroplastic"/>
    <property type="match status" value="1"/>
</dbReference>
<reference evidence="10 11" key="1">
    <citation type="journal article" date="2020" name="bioRxiv">
        <title>Sequence and annotation of 42 cannabis genomes reveals extensive copy number variation in cannabinoid synthesis and pathogen resistance genes.</title>
        <authorList>
            <person name="Mckernan K.J."/>
            <person name="Helbert Y."/>
            <person name="Kane L.T."/>
            <person name="Ebling H."/>
            <person name="Zhang L."/>
            <person name="Liu B."/>
            <person name="Eaton Z."/>
            <person name="Mclaughlin S."/>
            <person name="Kingan S."/>
            <person name="Baybayan P."/>
            <person name="Concepcion G."/>
            <person name="Jordan M."/>
            <person name="Riva A."/>
            <person name="Barbazuk W."/>
            <person name="Harkins T."/>
        </authorList>
    </citation>
    <scope>NUCLEOTIDE SEQUENCE [LARGE SCALE GENOMIC DNA]</scope>
    <source>
        <strain evidence="11">cv. Jamaican Lion 4</strain>
        <tissue evidence="10">Leaf</tissue>
    </source>
</reference>
<accession>A0A7J6I7X4</accession>
<dbReference type="Pfam" id="PF00076">
    <property type="entry name" value="RRM_1"/>
    <property type="match status" value="2"/>
</dbReference>
<keyword evidence="4" id="KW-0507">mRNA processing</keyword>
<dbReference type="GO" id="GO:0009535">
    <property type="term" value="C:chloroplast thylakoid membrane"/>
    <property type="evidence" value="ECO:0007669"/>
    <property type="project" value="TreeGrafter"/>
</dbReference>
<keyword evidence="2" id="KW-0150">Chloroplast</keyword>
<dbReference type="PANTHER" id="PTHR48025">
    <property type="entry name" value="OS02G0815200 PROTEIN"/>
    <property type="match status" value="1"/>
</dbReference>
<dbReference type="InterPro" id="IPR035979">
    <property type="entry name" value="RBD_domain_sf"/>
</dbReference>
<evidence type="ECO:0000256" key="7">
    <source>
        <dbReference type="ARBA" id="ARBA00023274"/>
    </source>
</evidence>
<dbReference type="InterPro" id="IPR048289">
    <property type="entry name" value="RRM2_NsCP33-like"/>
</dbReference>
<dbReference type="EMBL" id="JAATIQ010000006">
    <property type="protein sequence ID" value="KAF4402770.1"/>
    <property type="molecule type" value="Genomic_DNA"/>
</dbReference>
<evidence type="ECO:0000256" key="1">
    <source>
        <dbReference type="ARBA" id="ARBA00004229"/>
    </source>
</evidence>
<dbReference type="InterPro" id="IPR012677">
    <property type="entry name" value="Nucleotide-bd_a/b_plait_sf"/>
</dbReference>
<dbReference type="PANTHER" id="PTHR48025:SF11">
    <property type="entry name" value="RNA-BINDING PROTEIN CP33, CHLOROPLASTIC"/>
    <property type="match status" value="1"/>
</dbReference>
<keyword evidence="11" id="KW-1185">Reference proteome</keyword>
<keyword evidence="7" id="KW-0687">Ribonucleoprotein</keyword>
<dbReference type="CDD" id="cd21608">
    <property type="entry name" value="RRM2_NsCP33_like"/>
    <property type="match status" value="1"/>
</dbReference>
<gene>
    <name evidence="10" type="ORF">G4B88_010222</name>
</gene>
<proteinExistence type="predicted"/>
<feature type="domain" description="RRM" evidence="9">
    <location>
        <begin position="115"/>
        <end position="193"/>
    </location>
</feature>
<evidence type="ECO:0000313" key="10">
    <source>
        <dbReference type="EMBL" id="KAF4402770.1"/>
    </source>
</evidence>
<dbReference type="InterPro" id="IPR000504">
    <property type="entry name" value="RRM_dom"/>
</dbReference>
<dbReference type="SMART" id="SM00360">
    <property type="entry name" value="RRM"/>
    <property type="match status" value="2"/>
</dbReference>
<protein>
    <recommendedName>
        <fullName evidence="9">RRM domain-containing protein</fullName>
    </recommendedName>
</protein>
<keyword evidence="5" id="KW-0677">Repeat</keyword>
<dbReference type="SUPFAM" id="SSF54928">
    <property type="entry name" value="RNA-binding domain, RBD"/>
    <property type="match status" value="2"/>
</dbReference>
<dbReference type="GO" id="GO:1990904">
    <property type="term" value="C:ribonucleoprotein complex"/>
    <property type="evidence" value="ECO:0007669"/>
    <property type="project" value="UniProtKB-KW"/>
</dbReference>
<dbReference type="GO" id="GO:0003729">
    <property type="term" value="F:mRNA binding"/>
    <property type="evidence" value="ECO:0007669"/>
    <property type="project" value="TreeGrafter"/>
</dbReference>
<evidence type="ECO:0000256" key="3">
    <source>
        <dbReference type="ARBA" id="ARBA00022640"/>
    </source>
</evidence>
<keyword evidence="6 8" id="KW-0694">RNA-binding</keyword>
<comment type="subcellular location">
    <subcellularLocation>
        <location evidence="1">Plastid</location>
        <location evidence="1">Chloroplast</location>
    </subcellularLocation>
</comment>